<dbReference type="EMBL" id="QDEB01070837">
    <property type="protein sequence ID" value="RZC35436.1"/>
    <property type="molecule type" value="Genomic_DNA"/>
</dbReference>
<organism evidence="1 2">
    <name type="scientific">Asbolus verrucosus</name>
    <name type="common">Desert ironclad beetle</name>
    <dbReference type="NCBI Taxonomy" id="1661398"/>
    <lineage>
        <taxon>Eukaryota</taxon>
        <taxon>Metazoa</taxon>
        <taxon>Ecdysozoa</taxon>
        <taxon>Arthropoda</taxon>
        <taxon>Hexapoda</taxon>
        <taxon>Insecta</taxon>
        <taxon>Pterygota</taxon>
        <taxon>Neoptera</taxon>
        <taxon>Endopterygota</taxon>
        <taxon>Coleoptera</taxon>
        <taxon>Polyphaga</taxon>
        <taxon>Cucujiformia</taxon>
        <taxon>Tenebrionidae</taxon>
        <taxon>Pimeliinae</taxon>
        <taxon>Asbolus</taxon>
    </lineage>
</organism>
<reference evidence="1 2" key="1">
    <citation type="submission" date="2017-03" db="EMBL/GenBank/DDBJ databases">
        <title>Genome of the blue death feigning beetle - Asbolus verrucosus.</title>
        <authorList>
            <person name="Rider S.D."/>
        </authorList>
    </citation>
    <scope>NUCLEOTIDE SEQUENCE [LARGE SCALE GENOMIC DNA]</scope>
    <source>
        <strain evidence="1">Butters</strain>
        <tissue evidence="1">Head and leg muscle</tissue>
    </source>
</reference>
<comment type="caution">
    <text evidence="1">The sequence shown here is derived from an EMBL/GenBank/DDBJ whole genome shotgun (WGS) entry which is preliminary data.</text>
</comment>
<keyword evidence="2" id="KW-1185">Reference proteome</keyword>
<evidence type="ECO:0000313" key="2">
    <source>
        <dbReference type="Proteomes" id="UP000292052"/>
    </source>
</evidence>
<gene>
    <name evidence="1" type="ORF">BDFB_009633</name>
</gene>
<sequence>MEVQIIGSNVNTAHSKQIYQCEKCNFTTHWKVVFDNHNRAVHKELGVLREWGAILRGYSCENCEFTTNSVFVRLKHVCDDKETANLIKDDPNNEITSVYTSRRTLTRRMPNRRIGTWQSDMEVQKILIGSNVNNAHFKRNTNDLC</sequence>
<dbReference type="AlphaFoldDB" id="A0A482VRY0"/>
<evidence type="ECO:0000313" key="1">
    <source>
        <dbReference type="EMBL" id="RZC35436.1"/>
    </source>
</evidence>
<protein>
    <submittedName>
        <fullName evidence="1">Uncharacterized protein</fullName>
    </submittedName>
</protein>
<feature type="non-terminal residue" evidence="1">
    <location>
        <position position="145"/>
    </location>
</feature>
<name>A0A482VRY0_ASBVE</name>
<dbReference type="Gene3D" id="3.30.160.60">
    <property type="entry name" value="Classic Zinc Finger"/>
    <property type="match status" value="1"/>
</dbReference>
<dbReference type="Proteomes" id="UP000292052">
    <property type="component" value="Unassembled WGS sequence"/>
</dbReference>
<proteinExistence type="predicted"/>
<accession>A0A482VRY0</accession>